<dbReference type="PaxDb" id="74426-ERS852399_00010"/>
<evidence type="ECO:0000313" key="2">
    <source>
        <dbReference type="Proteomes" id="UP000368032"/>
    </source>
</evidence>
<dbReference type="RefSeq" id="WP_055309379.1">
    <property type="nucleotide sequence ID" value="NZ_CABIYU010000003.1"/>
</dbReference>
<gene>
    <name evidence="1" type="ORF">CKJAJONC_01588</name>
</gene>
<protein>
    <submittedName>
        <fullName evidence="1">Uncharacterized protein</fullName>
    </submittedName>
</protein>
<evidence type="ECO:0000313" key="1">
    <source>
        <dbReference type="EMBL" id="VWL92544.1"/>
    </source>
</evidence>
<dbReference type="Proteomes" id="UP000368032">
    <property type="component" value="Unassembled WGS sequence"/>
</dbReference>
<dbReference type="EMBL" id="CABWIF010000010">
    <property type="protein sequence ID" value="VWL92544.1"/>
    <property type="molecule type" value="Genomic_DNA"/>
</dbReference>
<reference evidence="1 2" key="1">
    <citation type="submission" date="2019-10" db="EMBL/GenBank/DDBJ databases">
        <authorList>
            <person name="Wolf R A."/>
        </authorList>
    </citation>
    <scope>NUCLEOTIDE SEQUENCE [LARGE SCALE GENOMIC DNA]</scope>
    <source>
        <strain evidence="1">Collinsella_aerofaciens_DSM_13712</strain>
    </source>
</reference>
<dbReference type="Pfam" id="PF04402">
    <property type="entry name" value="SIMPL"/>
    <property type="match status" value="1"/>
</dbReference>
<dbReference type="InterPro" id="IPR007497">
    <property type="entry name" value="SIMPL/DUF541"/>
</dbReference>
<dbReference type="AlphaFoldDB" id="A0A173W5B6"/>
<dbReference type="Gene3D" id="3.30.110.170">
    <property type="entry name" value="Protein of unknown function (DUF541), domain 1"/>
    <property type="match status" value="1"/>
</dbReference>
<dbReference type="Gene3D" id="3.30.70.2970">
    <property type="entry name" value="Protein of unknown function (DUF541), domain 2"/>
    <property type="match status" value="1"/>
</dbReference>
<proteinExistence type="predicted"/>
<sequence length="217" mass="23205">MSMDKTGFVSVGAEIEDEVMPDRVVFSICFGGSFDTKEACLNDYNADRVKVAAALVPFGLDDELTCRGYACYARTTRRKATITGYSYHAYGTIAASIDAVDVAAIWTALNTCGSRADMSVGFDLADRRAAEDALIARVVKRARNNAQALAAASGSKLDGVKHISYNSQLGSMDRLCYASAADFALGAPAGSADSKVTVLEPEPIEVECSVDVEWWLE</sequence>
<accession>A0A173W5B6</accession>
<name>A0A173W5B6_9ACTN</name>
<organism evidence="1 2">
    <name type="scientific">Collinsella aerofaciens</name>
    <dbReference type="NCBI Taxonomy" id="74426"/>
    <lineage>
        <taxon>Bacteria</taxon>
        <taxon>Bacillati</taxon>
        <taxon>Actinomycetota</taxon>
        <taxon>Coriobacteriia</taxon>
        <taxon>Coriobacteriales</taxon>
        <taxon>Coriobacteriaceae</taxon>
        <taxon>Collinsella</taxon>
    </lineage>
</organism>